<dbReference type="PANTHER" id="PTHR18966">
    <property type="entry name" value="IONOTROPIC GLUTAMATE RECEPTOR"/>
    <property type="match status" value="1"/>
</dbReference>
<evidence type="ECO:0000313" key="22">
    <source>
        <dbReference type="EMBL" id="PVD39225.1"/>
    </source>
</evidence>
<comment type="caution">
    <text evidence="22">The sequence shown here is derived from an EMBL/GenBank/DDBJ whole genome shotgun (WGS) entry which is preliminary data.</text>
</comment>
<dbReference type="SUPFAM" id="SSF53822">
    <property type="entry name" value="Periplasmic binding protein-like I"/>
    <property type="match status" value="1"/>
</dbReference>
<evidence type="ECO:0000256" key="16">
    <source>
        <dbReference type="PIRSR" id="PIRSR601508-2"/>
    </source>
</evidence>
<keyword evidence="13" id="KW-0407">Ion channel</keyword>
<keyword evidence="10" id="KW-0325">Glycoprotein</keyword>
<dbReference type="SUPFAM" id="SSF53850">
    <property type="entry name" value="Periplasmic binding protein-like II"/>
    <property type="match status" value="1"/>
</dbReference>
<feature type="compositionally biased region" description="Basic and acidic residues" evidence="18">
    <location>
        <begin position="246"/>
        <end position="256"/>
    </location>
</feature>
<evidence type="ECO:0000256" key="13">
    <source>
        <dbReference type="ARBA" id="ARBA00023303"/>
    </source>
</evidence>
<feature type="region of interest" description="Disordered" evidence="18">
    <location>
        <begin position="245"/>
        <end position="270"/>
    </location>
</feature>
<evidence type="ECO:0000256" key="10">
    <source>
        <dbReference type="ARBA" id="ARBA00023180"/>
    </source>
</evidence>
<protein>
    <recommendedName>
        <fullName evidence="24">Ionotropic glutamate receptor C-terminal domain-containing protein</fullName>
    </recommendedName>
</protein>
<feature type="transmembrane region" description="Helical" evidence="19">
    <location>
        <begin position="618"/>
        <end position="639"/>
    </location>
</feature>
<feature type="disulfide bond" evidence="17">
    <location>
        <begin position="751"/>
        <end position="804"/>
    </location>
</feature>
<feature type="domain" description="Ionotropic glutamate receptor C-terminal" evidence="20">
    <location>
        <begin position="476"/>
        <end position="802"/>
    </location>
</feature>
<dbReference type="InterPro" id="IPR001828">
    <property type="entry name" value="ANF_lig-bd_rcpt"/>
</dbReference>
<dbReference type="Gene3D" id="3.40.190.10">
    <property type="entry name" value="Periplasmic binding protein-like II"/>
    <property type="match status" value="3"/>
</dbReference>
<sequence>MYQQTQAMLAFLKKFSWSHFSIVSTGEAGQEEFVTSLRNLERESRYQPSPDRYGQTGFRYEILSVVRLRHGSTSETIRSQLLKELDPDTRIILLHSSSRESKDIMDAARLVNLTGREYVWVLTAEAVRGAAIGSPATSYPAGMFAISYDSQVEEMQAVMKRALRVWLTGMKNIATADKLADMQWDTELSCRNLHLKKWASGDSLYEHLKNVSLAAYDNYPPTEFNDTGMVRNNKVYILNVIENEEQSPHRPHEVPHRSPGRPLTWAGPRRTANGQPVGAEEGMLETGLKTELVGLPARSVRGDGATIRHLRPEGSLLGTDLTSGVRGLDGALPGTSTEEVQDKGTHVQTSLMYHCTYHNDLYLLSVVCSPLGRDDRRTRKARRHLQRRRRLPRNVRAKRVFAKIGTWDGKDLRIEGIMWPGNSSIPPKGVPEKYQLKVVTYIEEPHVTSRPLGPNGTCDLHSTRCMVYDRDENDNRISATTVERCCIGLSIDLLQRISTELNFNFSLFEVESGGYGAPKRAIDIQKSFQKDEKIMYSINKNNITVININQPNGTEWTGVVGELMSGQADLSVAALTITPERENVIDFSVPFLETGITIVVAIRQGAISPTAFLEPYDYPSWTLILVFSVHATGASIFIFEWLSPYALDQGKTPLRVHKFSLFRSFWLIWAMLFKAAVSTDMPRGVSSRFLANIWALFAVVFLASYTANLAAFMITKEEYYDLSGIQDWRENTGVYLRRHNTGVRRGKDDDCKLKSVGQRYAETGYGVGFRKGSRWVKKFDKVLLRMQDEGEIERLQKYWLAGACHKKSKQRGSTSHTLGILNFTSAFILLGGGVVLGAILLMVEHMYFRFGRKSLRKWDKCGCCSLISLSMGQSLTFEQSVMEAIDLHKHHRCKDPLCETQLWKAKHELDLALLKIDQLKRLLARQTSQADGDDSVWTYDPDATRQKNGVPRRRKMQSQGALQGSVEPLLGSDRTGADSTGATTPLKSSIAGKNSPSSQPSSSVNDSDFSSGSPRTPRRTKVNDGKIYENVDGGIDIESSI</sequence>
<evidence type="ECO:0000256" key="8">
    <source>
        <dbReference type="ARBA" id="ARBA00023136"/>
    </source>
</evidence>
<keyword evidence="8 19" id="KW-0472">Membrane</keyword>
<keyword evidence="23" id="KW-1185">Reference proteome</keyword>
<feature type="compositionally biased region" description="Low complexity" evidence="18">
    <location>
        <begin position="995"/>
        <end position="1014"/>
    </location>
</feature>
<keyword evidence="3" id="KW-1003">Cell membrane</keyword>
<keyword evidence="5 19" id="KW-1133">Transmembrane helix</keyword>
<evidence type="ECO:0000256" key="3">
    <source>
        <dbReference type="ARBA" id="ARBA00022475"/>
    </source>
</evidence>
<keyword evidence="4 19" id="KW-0812">Transmembrane</keyword>
<dbReference type="SMART" id="SM00918">
    <property type="entry name" value="Lig_chan-Glu_bd"/>
    <property type="match status" value="1"/>
</dbReference>
<keyword evidence="2" id="KW-0813">Transport</keyword>
<dbReference type="OrthoDB" id="5984008at2759"/>
<feature type="transmembrane region" description="Helical" evidence="19">
    <location>
        <begin position="820"/>
        <end position="843"/>
    </location>
</feature>
<evidence type="ECO:0000256" key="2">
    <source>
        <dbReference type="ARBA" id="ARBA00022448"/>
    </source>
</evidence>
<dbReference type="InterPro" id="IPR001508">
    <property type="entry name" value="Iono_Glu_rcpt_met"/>
</dbReference>
<dbReference type="GO" id="GO:0015276">
    <property type="term" value="F:ligand-gated monoatomic ion channel activity"/>
    <property type="evidence" value="ECO:0007669"/>
    <property type="project" value="InterPro"/>
</dbReference>
<dbReference type="Pfam" id="PF00060">
    <property type="entry name" value="Lig_chan"/>
    <property type="match status" value="1"/>
</dbReference>
<evidence type="ECO:0000256" key="11">
    <source>
        <dbReference type="ARBA" id="ARBA00023257"/>
    </source>
</evidence>
<name>A0A2T7Q0M3_POMCA</name>
<organism evidence="22 23">
    <name type="scientific">Pomacea canaliculata</name>
    <name type="common">Golden apple snail</name>
    <dbReference type="NCBI Taxonomy" id="400727"/>
    <lineage>
        <taxon>Eukaryota</taxon>
        <taxon>Metazoa</taxon>
        <taxon>Spiralia</taxon>
        <taxon>Lophotrochozoa</taxon>
        <taxon>Mollusca</taxon>
        <taxon>Gastropoda</taxon>
        <taxon>Caenogastropoda</taxon>
        <taxon>Architaenioglossa</taxon>
        <taxon>Ampullarioidea</taxon>
        <taxon>Ampullariidae</taxon>
        <taxon>Pomacea</taxon>
    </lineage>
</organism>
<comment type="subcellular location">
    <subcellularLocation>
        <location evidence="1">Cell membrane</location>
        <topology evidence="1">Multi-pass membrane protein</topology>
    </subcellularLocation>
    <subcellularLocation>
        <location evidence="14">Postsynaptic cell membrane</location>
    </subcellularLocation>
</comment>
<keyword evidence="11" id="KW-0628">Postsynaptic cell membrane</keyword>
<evidence type="ECO:0000256" key="5">
    <source>
        <dbReference type="ARBA" id="ARBA00022989"/>
    </source>
</evidence>
<evidence type="ECO:0000256" key="1">
    <source>
        <dbReference type="ARBA" id="ARBA00004651"/>
    </source>
</evidence>
<keyword evidence="17" id="KW-1015">Disulfide bond</keyword>
<feature type="binding site" evidence="15">
    <location>
        <position position="576"/>
    </location>
    <ligand>
        <name>L-glutamate</name>
        <dbReference type="ChEBI" id="CHEBI:29985"/>
    </ligand>
</feature>
<feature type="region of interest" description="Disordered" evidence="18">
    <location>
        <begin position="932"/>
        <end position="1041"/>
    </location>
</feature>
<keyword evidence="9" id="KW-0675">Receptor</keyword>
<evidence type="ECO:0000256" key="6">
    <source>
        <dbReference type="ARBA" id="ARBA00023018"/>
    </source>
</evidence>
<evidence type="ECO:0000256" key="15">
    <source>
        <dbReference type="PIRSR" id="PIRSR601508-1"/>
    </source>
</evidence>
<feature type="binding site" evidence="15">
    <location>
        <position position="581"/>
    </location>
    <ligand>
        <name>L-glutamate</name>
        <dbReference type="ChEBI" id="CHEBI:29985"/>
    </ligand>
</feature>
<evidence type="ECO:0000256" key="9">
    <source>
        <dbReference type="ARBA" id="ARBA00023170"/>
    </source>
</evidence>
<feature type="site" description="Crucial to convey clamshell closure to channel opening" evidence="16">
    <location>
        <position position="722"/>
    </location>
</feature>
<dbReference type="InterPro" id="IPR015683">
    <property type="entry name" value="Ionotropic_Glu_rcpt"/>
</dbReference>
<evidence type="ECO:0000313" key="23">
    <source>
        <dbReference type="Proteomes" id="UP000245119"/>
    </source>
</evidence>
<evidence type="ECO:0000256" key="17">
    <source>
        <dbReference type="PIRSR" id="PIRSR601508-3"/>
    </source>
</evidence>
<keyword evidence="7" id="KW-0406">Ion transport</keyword>
<feature type="transmembrane region" description="Helical" evidence="19">
    <location>
        <begin position="659"/>
        <end position="677"/>
    </location>
</feature>
<dbReference type="InterPro" id="IPR001320">
    <property type="entry name" value="Iontro_rcpt_C"/>
</dbReference>
<proteinExistence type="predicted"/>
<evidence type="ECO:0008006" key="24">
    <source>
        <dbReference type="Google" id="ProtNLM"/>
    </source>
</evidence>
<evidence type="ECO:0000256" key="14">
    <source>
        <dbReference type="ARBA" id="ARBA00034100"/>
    </source>
</evidence>
<dbReference type="SMART" id="SM00079">
    <property type="entry name" value="PBPe"/>
    <property type="match status" value="1"/>
</dbReference>
<feature type="compositionally biased region" description="Polar residues" evidence="18">
    <location>
        <begin position="977"/>
        <end position="994"/>
    </location>
</feature>
<evidence type="ECO:0000259" key="20">
    <source>
        <dbReference type="SMART" id="SM00079"/>
    </source>
</evidence>
<keyword evidence="12" id="KW-1071">Ligand-gated ion channel</keyword>
<gene>
    <name evidence="22" type="ORF">C0Q70_01853</name>
</gene>
<dbReference type="EMBL" id="PZQS01000001">
    <property type="protein sequence ID" value="PVD39225.1"/>
    <property type="molecule type" value="Genomic_DNA"/>
</dbReference>
<dbReference type="Proteomes" id="UP000245119">
    <property type="component" value="Linkage Group LG1"/>
</dbReference>
<dbReference type="Gene3D" id="1.10.287.70">
    <property type="match status" value="1"/>
</dbReference>
<evidence type="ECO:0000256" key="12">
    <source>
        <dbReference type="ARBA" id="ARBA00023286"/>
    </source>
</evidence>
<feature type="site" description="Interaction with the cone snail toxin Con-ikot-ikot" evidence="16">
    <location>
        <position position="737"/>
    </location>
</feature>
<dbReference type="AlphaFoldDB" id="A0A2T7Q0M3"/>
<reference evidence="22 23" key="1">
    <citation type="submission" date="2018-04" db="EMBL/GenBank/DDBJ databases">
        <title>The genome of golden apple snail Pomacea canaliculata provides insight into stress tolerance and invasive adaptation.</title>
        <authorList>
            <person name="Liu C."/>
            <person name="Liu B."/>
            <person name="Ren Y."/>
            <person name="Zhang Y."/>
            <person name="Wang H."/>
            <person name="Li S."/>
            <person name="Jiang F."/>
            <person name="Yin L."/>
            <person name="Zhang G."/>
            <person name="Qian W."/>
            <person name="Fan W."/>
        </authorList>
    </citation>
    <scope>NUCLEOTIDE SEQUENCE [LARGE SCALE GENOMIC DNA]</scope>
    <source>
        <strain evidence="22">SZHN2017</strain>
        <tissue evidence="22">Muscle</tissue>
    </source>
</reference>
<dbReference type="Pfam" id="PF10613">
    <property type="entry name" value="Lig_chan-Glu_bd"/>
    <property type="match status" value="1"/>
</dbReference>
<dbReference type="PRINTS" id="PR00177">
    <property type="entry name" value="NMDARECEPTOR"/>
</dbReference>
<evidence type="ECO:0000256" key="4">
    <source>
        <dbReference type="ARBA" id="ARBA00022692"/>
    </source>
</evidence>
<dbReference type="InterPro" id="IPR019594">
    <property type="entry name" value="Glu/Gly-bd"/>
</dbReference>
<dbReference type="GO" id="GO:0038023">
    <property type="term" value="F:signaling receptor activity"/>
    <property type="evidence" value="ECO:0007669"/>
    <property type="project" value="InterPro"/>
</dbReference>
<accession>A0A2T7Q0M3</accession>
<keyword evidence="6" id="KW-0770">Synapse</keyword>
<dbReference type="STRING" id="400727.A0A2T7Q0M3"/>
<evidence type="ECO:0000256" key="7">
    <source>
        <dbReference type="ARBA" id="ARBA00023065"/>
    </source>
</evidence>
<evidence type="ECO:0000259" key="21">
    <source>
        <dbReference type="SMART" id="SM00918"/>
    </source>
</evidence>
<feature type="domain" description="Ionotropic glutamate receptor L-glutamate and glycine-binding" evidence="21">
    <location>
        <begin position="465"/>
        <end position="565"/>
    </location>
</feature>
<evidence type="ECO:0000256" key="18">
    <source>
        <dbReference type="SAM" id="MobiDB-lite"/>
    </source>
</evidence>
<evidence type="ECO:0000256" key="19">
    <source>
        <dbReference type="SAM" id="Phobius"/>
    </source>
</evidence>
<dbReference type="GO" id="GO:0045211">
    <property type="term" value="C:postsynaptic membrane"/>
    <property type="evidence" value="ECO:0007669"/>
    <property type="project" value="UniProtKB-SubCell"/>
</dbReference>
<dbReference type="Gene3D" id="3.40.50.2300">
    <property type="match status" value="1"/>
</dbReference>
<dbReference type="InterPro" id="IPR028082">
    <property type="entry name" value="Peripla_BP_I"/>
</dbReference>
<feature type="transmembrane region" description="Helical" evidence="19">
    <location>
        <begin position="689"/>
        <end position="714"/>
    </location>
</feature>
<dbReference type="Pfam" id="PF01094">
    <property type="entry name" value="ANF_receptor"/>
    <property type="match status" value="1"/>
</dbReference>